<reference evidence="1" key="2">
    <citation type="submission" date="2014-04" db="EMBL/GenBank/DDBJ databases">
        <authorList>
            <person name="Xu Y.W."/>
            <person name="Yang Q."/>
        </authorList>
    </citation>
    <scope>NUCLEOTIDE SEQUENCE</scope>
    <source>
        <strain evidence="1">DSM 44626</strain>
    </source>
</reference>
<dbReference type="EMBL" id="HG964446">
    <property type="protein sequence ID" value="CDO86508.1"/>
    <property type="molecule type" value="Genomic_DNA"/>
</dbReference>
<dbReference type="HOGENOM" id="CLU_218002_0_0_11"/>
<organism evidence="1">
    <name type="scientific">Mycobacterium triplex</name>
    <dbReference type="NCBI Taxonomy" id="47839"/>
    <lineage>
        <taxon>Bacteria</taxon>
        <taxon>Bacillati</taxon>
        <taxon>Actinomycetota</taxon>
        <taxon>Actinomycetes</taxon>
        <taxon>Mycobacteriales</taxon>
        <taxon>Mycobacteriaceae</taxon>
        <taxon>Mycobacterium</taxon>
        <taxon>Mycobacterium simiae complex</taxon>
    </lineage>
</organism>
<protein>
    <submittedName>
        <fullName evidence="1">Uncharacterized protein</fullName>
    </submittedName>
</protein>
<dbReference type="Proteomes" id="UP000028880">
    <property type="component" value="Unassembled WGS sequence"/>
</dbReference>
<evidence type="ECO:0000313" key="1">
    <source>
        <dbReference type="EMBL" id="CDO86508.1"/>
    </source>
</evidence>
<name>A0A024JTF9_9MYCO</name>
<reference evidence="1" key="1">
    <citation type="journal article" date="2014" name="Genome Announc.">
        <title>Draft Genome Sequence of Mycobacterium triplex DSM 44626.</title>
        <authorList>
            <person name="Sassi M."/>
            <person name="Croce O."/>
            <person name="Robert C."/>
            <person name="Raoult D."/>
            <person name="Drancourt M."/>
        </authorList>
    </citation>
    <scope>NUCLEOTIDE SEQUENCE [LARGE SCALE GENOMIC DNA]</scope>
    <source>
        <strain evidence="1">DSM 44626</strain>
    </source>
</reference>
<gene>
    <name evidence="1" type="ORF">BN973_00852</name>
</gene>
<dbReference type="AlphaFoldDB" id="A0A024JTF9"/>
<accession>A0A024JTF9</accession>
<proteinExistence type="predicted"/>
<dbReference type="STRING" id="47839.BN973_00852"/>
<dbReference type="RefSeq" id="WP_269147634.1">
    <property type="nucleotide sequence ID" value="NZ_HG964446.1"/>
</dbReference>
<sequence length="43" mass="5225">MWIIELNVAGYQFTREVPDLKRRSFRFSPRNMHWPVSRHSHAA</sequence>